<evidence type="ECO:0000313" key="3">
    <source>
        <dbReference type="EMBL" id="SFL52909.1"/>
    </source>
</evidence>
<comment type="similarity">
    <text evidence="1">Belongs to the myoviridae tail sheath protein family.</text>
</comment>
<dbReference type="PANTHER" id="PTHR35861">
    <property type="match status" value="1"/>
</dbReference>
<proteinExistence type="inferred from homology"/>
<dbReference type="PANTHER" id="PTHR35861:SF1">
    <property type="entry name" value="PHAGE TAIL SHEATH PROTEIN"/>
    <property type="match status" value="1"/>
</dbReference>
<gene>
    <name evidence="3" type="ORF">SAMN02982985_00529</name>
</gene>
<dbReference type="Gene3D" id="3.40.50.11780">
    <property type="match status" value="1"/>
</dbReference>
<reference evidence="3 4" key="1">
    <citation type="submission" date="2016-10" db="EMBL/GenBank/DDBJ databases">
        <authorList>
            <person name="de Groot N.N."/>
        </authorList>
    </citation>
    <scope>NUCLEOTIDE SEQUENCE [LARGE SCALE GENOMIC DNA]</scope>
    <source>
        <strain evidence="3 4">ATCC 43154</strain>
    </source>
</reference>
<accession>A0A1I4IEX1</accession>
<dbReference type="STRING" id="758825.SAMN02982985_00529"/>
<feature type="domain" description="Tail sheath protein C-terminal" evidence="2">
    <location>
        <begin position="361"/>
        <end position="465"/>
    </location>
</feature>
<protein>
    <recommendedName>
        <fullName evidence="2">Tail sheath protein C-terminal domain-containing protein</fullName>
    </recommendedName>
</protein>
<dbReference type="RefSeq" id="WP_093383353.1">
    <property type="nucleotide sequence ID" value="NZ_FOTW01000005.1"/>
</dbReference>
<keyword evidence="4" id="KW-1185">Reference proteome</keyword>
<dbReference type="InterPro" id="IPR052042">
    <property type="entry name" value="Tail_sheath_structural"/>
</dbReference>
<dbReference type="Proteomes" id="UP000199470">
    <property type="component" value="Unassembled WGS sequence"/>
</dbReference>
<name>A0A1I4IEX1_9BURK</name>
<organism evidence="3 4">
    <name type="scientific">Rugamonas rubra</name>
    <dbReference type="NCBI Taxonomy" id="758825"/>
    <lineage>
        <taxon>Bacteria</taxon>
        <taxon>Pseudomonadati</taxon>
        <taxon>Pseudomonadota</taxon>
        <taxon>Betaproteobacteria</taxon>
        <taxon>Burkholderiales</taxon>
        <taxon>Oxalobacteraceae</taxon>
        <taxon>Telluria group</taxon>
        <taxon>Rugamonas</taxon>
    </lineage>
</organism>
<evidence type="ECO:0000313" key="4">
    <source>
        <dbReference type="Proteomes" id="UP000199470"/>
    </source>
</evidence>
<dbReference type="InterPro" id="IPR020287">
    <property type="entry name" value="Tail_sheath_C"/>
</dbReference>
<dbReference type="AlphaFoldDB" id="A0A1I4IEX1"/>
<sequence>MAQVYKTPGVYIEEIPKFPPIISAVETAIPAFIGYTETSVDVPVNKPFRITSMVEYEQHFGKPQLETAMKVAGVEVKDGAGNVTGQKFTATLAAADRSKHIMFYAVQMFFANGGGPCYIVSVGLYKTPSALLLADLQAGLAALEKVDEPTLIVVPEAQALSISDFKAIEEAALAQCNLLKDRFVIMDVHGDALSPGDPNANILTIVDTFRNSGIGINNLKYGAAYAPNLDTILDFVVDETTTAVSYFIAGVPGGAMLNTLATGNSLIYESAKAAIRDLPCTLPPSSTMAGIYAAVDADRGVWKAPANVSVAAVVKPSIEFTNRDQETINDDAVAGKSVNAIRPFTGKGTLVWGARTLAGNDAEWRYVNVRRLFIFIEESVNKACGSFVFEPNDANTWVKVQAMIENFLTVQWRQGALQGAKPDQAFFVSVGLGKTMTAQDLLEGRMIVEVGLAAVRPAEFIILRFSHKLAQA</sequence>
<dbReference type="Pfam" id="PF17482">
    <property type="entry name" value="Phage_sheath_1C"/>
    <property type="match status" value="1"/>
</dbReference>
<dbReference type="EMBL" id="FOTW01000005">
    <property type="protein sequence ID" value="SFL52909.1"/>
    <property type="molecule type" value="Genomic_DNA"/>
</dbReference>
<dbReference type="OrthoDB" id="9767864at2"/>
<evidence type="ECO:0000256" key="1">
    <source>
        <dbReference type="ARBA" id="ARBA00008005"/>
    </source>
</evidence>
<evidence type="ECO:0000259" key="2">
    <source>
        <dbReference type="Pfam" id="PF17482"/>
    </source>
</evidence>